<feature type="domain" description="ABC transmembrane type-1" evidence="8">
    <location>
        <begin position="111"/>
        <end position="310"/>
    </location>
</feature>
<evidence type="ECO:0000256" key="6">
    <source>
        <dbReference type="ARBA" id="ARBA00023136"/>
    </source>
</evidence>
<comment type="similarity">
    <text evidence="7">Belongs to the binding-protein-dependent transport system permease family.</text>
</comment>
<proteinExistence type="inferred from homology"/>
<evidence type="ECO:0000256" key="4">
    <source>
        <dbReference type="ARBA" id="ARBA00022692"/>
    </source>
</evidence>
<keyword evidence="6 7" id="KW-0472">Membrane</keyword>
<dbReference type="Pfam" id="PF19300">
    <property type="entry name" value="BPD_transp_1_N"/>
    <property type="match status" value="1"/>
</dbReference>
<organism evidence="9 10">
    <name type="scientific">Oligosphaera ethanolica</name>
    <dbReference type="NCBI Taxonomy" id="760260"/>
    <lineage>
        <taxon>Bacteria</taxon>
        <taxon>Pseudomonadati</taxon>
        <taxon>Lentisphaerota</taxon>
        <taxon>Oligosphaeria</taxon>
        <taxon>Oligosphaerales</taxon>
        <taxon>Oligosphaeraceae</taxon>
        <taxon>Oligosphaera</taxon>
    </lineage>
</organism>
<reference evidence="9" key="1">
    <citation type="submission" date="2023-07" db="EMBL/GenBank/DDBJ databases">
        <title>Genomic Encyclopedia of Type Strains, Phase IV (KMG-IV): sequencing the most valuable type-strain genomes for metagenomic binning, comparative biology and taxonomic classification.</title>
        <authorList>
            <person name="Goeker M."/>
        </authorList>
    </citation>
    <scope>NUCLEOTIDE SEQUENCE</scope>
    <source>
        <strain evidence="9">DSM 24202</strain>
    </source>
</reference>
<dbReference type="CDD" id="cd06261">
    <property type="entry name" value="TM_PBP2"/>
    <property type="match status" value="1"/>
</dbReference>
<feature type="transmembrane region" description="Helical" evidence="7">
    <location>
        <begin position="192"/>
        <end position="212"/>
    </location>
</feature>
<evidence type="ECO:0000256" key="1">
    <source>
        <dbReference type="ARBA" id="ARBA00004651"/>
    </source>
</evidence>
<dbReference type="Proteomes" id="UP001238163">
    <property type="component" value="Unassembled WGS sequence"/>
</dbReference>
<protein>
    <submittedName>
        <fullName evidence="9">Peptide/nickel transport system permease protein</fullName>
    </submittedName>
</protein>
<feature type="transmembrane region" description="Helical" evidence="7">
    <location>
        <begin position="111"/>
        <end position="136"/>
    </location>
</feature>
<dbReference type="InterPro" id="IPR000515">
    <property type="entry name" value="MetI-like"/>
</dbReference>
<dbReference type="Pfam" id="PF00528">
    <property type="entry name" value="BPD_transp_1"/>
    <property type="match status" value="1"/>
</dbReference>
<dbReference type="Gene3D" id="1.10.3720.10">
    <property type="entry name" value="MetI-like"/>
    <property type="match status" value="1"/>
</dbReference>
<dbReference type="PANTHER" id="PTHR30465:SF0">
    <property type="entry name" value="OLIGOPEPTIDE TRANSPORT SYSTEM PERMEASE PROTEIN APPB"/>
    <property type="match status" value="1"/>
</dbReference>
<evidence type="ECO:0000259" key="8">
    <source>
        <dbReference type="PROSITE" id="PS50928"/>
    </source>
</evidence>
<feature type="transmembrane region" description="Helical" evidence="7">
    <location>
        <begin position="148"/>
        <end position="172"/>
    </location>
</feature>
<dbReference type="EMBL" id="JAUSVL010000001">
    <property type="protein sequence ID" value="MDQ0290923.1"/>
    <property type="molecule type" value="Genomic_DNA"/>
</dbReference>
<evidence type="ECO:0000313" key="9">
    <source>
        <dbReference type="EMBL" id="MDQ0290923.1"/>
    </source>
</evidence>
<accession>A0AAE4AQC4</accession>
<evidence type="ECO:0000256" key="5">
    <source>
        <dbReference type="ARBA" id="ARBA00022989"/>
    </source>
</evidence>
<comment type="caution">
    <text evidence="9">The sequence shown here is derived from an EMBL/GenBank/DDBJ whole genome shotgun (WGS) entry which is preliminary data.</text>
</comment>
<keyword evidence="5 7" id="KW-1133">Transmembrane helix</keyword>
<dbReference type="SUPFAM" id="SSF161098">
    <property type="entry name" value="MetI-like"/>
    <property type="match status" value="1"/>
</dbReference>
<evidence type="ECO:0000256" key="2">
    <source>
        <dbReference type="ARBA" id="ARBA00022448"/>
    </source>
</evidence>
<comment type="subcellular location">
    <subcellularLocation>
        <location evidence="1 7">Cell membrane</location>
        <topology evidence="1 7">Multi-pass membrane protein</topology>
    </subcellularLocation>
</comment>
<feature type="transmembrane region" description="Helical" evidence="7">
    <location>
        <begin position="247"/>
        <end position="269"/>
    </location>
</feature>
<dbReference type="RefSeq" id="WP_307262989.1">
    <property type="nucleotide sequence ID" value="NZ_JAUSVL010000001.1"/>
</dbReference>
<keyword evidence="3" id="KW-1003">Cell membrane</keyword>
<keyword evidence="10" id="KW-1185">Reference proteome</keyword>
<dbReference type="GO" id="GO:0055085">
    <property type="term" value="P:transmembrane transport"/>
    <property type="evidence" value="ECO:0007669"/>
    <property type="project" value="InterPro"/>
</dbReference>
<sequence>MTAYLLRRILYVIPTLIGVNILVFLLFFLVNTPDDMARQALGDKAANPEQVQRWQEARGYDRPRFLNTAATGLAVLSDTIFWQKSAAMFWGNFGRSDMTLEPIGAEIRRRIAPSLCITLPIFAGSMLVNILVAMLVTARRGDRIDLGVQLICVLTMSISTLIYIIAGQFLFAKILRLVPVSGFLPGRDMLKFLALPVVVGIIGNIGGGIRLYRTLFLEEINRDYVRTARAKGLPESRVLFLHVLKNALIPILTNVPIQLLMLIMGNMLLENFFSIPGLGGYTIMAINTQDFAVVRAMVFLGSVLYLTGLVLTDICYAVVDPRVRLE</sequence>
<dbReference type="GO" id="GO:0005886">
    <property type="term" value="C:plasma membrane"/>
    <property type="evidence" value="ECO:0007669"/>
    <property type="project" value="UniProtKB-SubCell"/>
</dbReference>
<feature type="transmembrane region" description="Helical" evidence="7">
    <location>
        <begin position="296"/>
        <end position="319"/>
    </location>
</feature>
<evidence type="ECO:0000256" key="3">
    <source>
        <dbReference type="ARBA" id="ARBA00022475"/>
    </source>
</evidence>
<dbReference type="AlphaFoldDB" id="A0AAE4AQC4"/>
<dbReference type="InterPro" id="IPR035906">
    <property type="entry name" value="MetI-like_sf"/>
</dbReference>
<keyword evidence="2 7" id="KW-0813">Transport</keyword>
<evidence type="ECO:0000313" key="10">
    <source>
        <dbReference type="Proteomes" id="UP001238163"/>
    </source>
</evidence>
<evidence type="ECO:0000256" key="7">
    <source>
        <dbReference type="RuleBase" id="RU363032"/>
    </source>
</evidence>
<feature type="transmembrane region" description="Helical" evidence="7">
    <location>
        <begin position="9"/>
        <end position="30"/>
    </location>
</feature>
<dbReference type="PANTHER" id="PTHR30465">
    <property type="entry name" value="INNER MEMBRANE ABC TRANSPORTER"/>
    <property type="match status" value="1"/>
</dbReference>
<keyword evidence="4 7" id="KW-0812">Transmembrane</keyword>
<dbReference type="InterPro" id="IPR045621">
    <property type="entry name" value="BPD_transp_1_N"/>
</dbReference>
<dbReference type="PROSITE" id="PS50928">
    <property type="entry name" value="ABC_TM1"/>
    <property type="match status" value="1"/>
</dbReference>
<name>A0AAE4AQC4_9BACT</name>
<gene>
    <name evidence="9" type="ORF">J3R75_003030</name>
</gene>